<sequence length="458" mass="52010">MGNTVHPMHSSFANADLVECVLRFLPDFQCLASTILTSKTIYNIFQQHPRSVVRSVAYNLVGPALPQALRFVRCQNAQLYSKPVGELFGEDDIQKNPVLSSEDITSLVAISTSVQELESLFSWRMKDRRFKTSQLSLPESTRFQKAMYRLSLFSAVYGYNAYESAIEPDLDQEEMGLALEEAKTLRKGFFGSLSTPELRDIQRIETFLRGIIARAEAVGFFTTIPPATYSPESSFVLYCAPHNVIDVYKGGVDCITEWDPDITEQIFFHDDFMIGPLTSVLADRKEPPLLPINQKQPIIDEIVGEHDRCSQCQSDTVQGLDLWGPSNWSYLWGTPPLHSIAQLLKGRVAANLADRAHFLTVLRETPAEELVRGLFDYKTPAYIAWNKADWLCPQCLEKFMRAHLHIWYLGQKIKRGDVIPDNCWYGYNCRTQTHRLAHAQKLNHWCEPTKGEAPPTNV</sequence>
<evidence type="ECO:0000313" key="1">
    <source>
        <dbReference type="EMBL" id="KAG1779110.1"/>
    </source>
</evidence>
<dbReference type="AlphaFoldDB" id="A0A9P6ZYI1"/>
<evidence type="ECO:0000313" key="2">
    <source>
        <dbReference type="Proteomes" id="UP000714275"/>
    </source>
</evidence>
<organism evidence="1 2">
    <name type="scientific">Suillus placidus</name>
    <dbReference type="NCBI Taxonomy" id="48579"/>
    <lineage>
        <taxon>Eukaryota</taxon>
        <taxon>Fungi</taxon>
        <taxon>Dikarya</taxon>
        <taxon>Basidiomycota</taxon>
        <taxon>Agaricomycotina</taxon>
        <taxon>Agaricomycetes</taxon>
        <taxon>Agaricomycetidae</taxon>
        <taxon>Boletales</taxon>
        <taxon>Suillineae</taxon>
        <taxon>Suillaceae</taxon>
        <taxon>Suillus</taxon>
    </lineage>
</organism>
<dbReference type="EMBL" id="JABBWD010000013">
    <property type="protein sequence ID" value="KAG1779110.1"/>
    <property type="molecule type" value="Genomic_DNA"/>
</dbReference>
<dbReference type="Proteomes" id="UP000714275">
    <property type="component" value="Unassembled WGS sequence"/>
</dbReference>
<reference evidence="1" key="1">
    <citation type="journal article" date="2020" name="New Phytol.">
        <title>Comparative genomics reveals dynamic genome evolution in host specialist ectomycorrhizal fungi.</title>
        <authorList>
            <person name="Lofgren L.A."/>
            <person name="Nguyen N.H."/>
            <person name="Vilgalys R."/>
            <person name="Ruytinx J."/>
            <person name="Liao H.L."/>
            <person name="Branco S."/>
            <person name="Kuo A."/>
            <person name="LaButti K."/>
            <person name="Lipzen A."/>
            <person name="Andreopoulos W."/>
            <person name="Pangilinan J."/>
            <person name="Riley R."/>
            <person name="Hundley H."/>
            <person name="Na H."/>
            <person name="Barry K."/>
            <person name="Grigoriev I.V."/>
            <person name="Stajich J.E."/>
            <person name="Kennedy P.G."/>
        </authorList>
    </citation>
    <scope>NUCLEOTIDE SEQUENCE</scope>
    <source>
        <strain evidence="1">DOB743</strain>
    </source>
</reference>
<protein>
    <recommendedName>
        <fullName evidence="3">Aprataxin and PNK-like factor PBZ domain-containing protein</fullName>
    </recommendedName>
</protein>
<keyword evidence="2" id="KW-1185">Reference proteome</keyword>
<gene>
    <name evidence="1" type="ORF">EV702DRAFT_1090203</name>
</gene>
<dbReference type="OrthoDB" id="2745518at2759"/>
<comment type="caution">
    <text evidence="1">The sequence shown here is derived from an EMBL/GenBank/DDBJ whole genome shotgun (WGS) entry which is preliminary data.</text>
</comment>
<accession>A0A9P6ZYI1</accession>
<proteinExistence type="predicted"/>
<name>A0A9P6ZYI1_9AGAM</name>
<evidence type="ECO:0008006" key="3">
    <source>
        <dbReference type="Google" id="ProtNLM"/>
    </source>
</evidence>